<dbReference type="Pfam" id="PF03168">
    <property type="entry name" value="LEA_2"/>
    <property type="match status" value="1"/>
</dbReference>
<evidence type="ECO:0000256" key="5">
    <source>
        <dbReference type="SAM" id="MobiDB-lite"/>
    </source>
</evidence>
<evidence type="ECO:0000313" key="9">
    <source>
        <dbReference type="Proteomes" id="UP001157006"/>
    </source>
</evidence>
<keyword evidence="2 6" id="KW-0812">Transmembrane</keyword>
<evidence type="ECO:0000313" key="8">
    <source>
        <dbReference type="EMBL" id="CAI8597501.1"/>
    </source>
</evidence>
<dbReference type="InterPro" id="IPR044839">
    <property type="entry name" value="NDR1-like"/>
</dbReference>
<comment type="subcellular location">
    <subcellularLocation>
        <location evidence="1">Membrane</location>
        <topology evidence="1">Single-pass membrane protein</topology>
    </subcellularLocation>
</comment>
<gene>
    <name evidence="8" type="ORF">VFH_II084800</name>
</gene>
<keyword evidence="3 6" id="KW-1133">Transmembrane helix</keyword>
<keyword evidence="9" id="KW-1185">Reference proteome</keyword>
<accession>A0AAV0ZI09</accession>
<feature type="transmembrane region" description="Helical" evidence="6">
    <location>
        <begin position="64"/>
        <end position="94"/>
    </location>
</feature>
<feature type="domain" description="Late embryogenesis abundant protein LEA-2 subgroup" evidence="7">
    <location>
        <begin position="119"/>
        <end position="205"/>
    </location>
</feature>
<dbReference type="AlphaFoldDB" id="A0AAV0ZI09"/>
<reference evidence="8 9" key="1">
    <citation type="submission" date="2023-01" db="EMBL/GenBank/DDBJ databases">
        <authorList>
            <person name="Kreplak J."/>
        </authorList>
    </citation>
    <scope>NUCLEOTIDE SEQUENCE [LARGE SCALE GENOMIC DNA]</scope>
</reference>
<evidence type="ECO:0000256" key="6">
    <source>
        <dbReference type="SAM" id="Phobius"/>
    </source>
</evidence>
<evidence type="ECO:0000259" key="7">
    <source>
        <dbReference type="Pfam" id="PF03168"/>
    </source>
</evidence>
<organism evidence="8 9">
    <name type="scientific">Vicia faba</name>
    <name type="common">Broad bean</name>
    <name type="synonym">Faba vulgaris</name>
    <dbReference type="NCBI Taxonomy" id="3906"/>
    <lineage>
        <taxon>Eukaryota</taxon>
        <taxon>Viridiplantae</taxon>
        <taxon>Streptophyta</taxon>
        <taxon>Embryophyta</taxon>
        <taxon>Tracheophyta</taxon>
        <taxon>Spermatophyta</taxon>
        <taxon>Magnoliopsida</taxon>
        <taxon>eudicotyledons</taxon>
        <taxon>Gunneridae</taxon>
        <taxon>Pentapetalae</taxon>
        <taxon>rosids</taxon>
        <taxon>fabids</taxon>
        <taxon>Fabales</taxon>
        <taxon>Fabaceae</taxon>
        <taxon>Papilionoideae</taxon>
        <taxon>50 kb inversion clade</taxon>
        <taxon>NPAAA clade</taxon>
        <taxon>Hologalegina</taxon>
        <taxon>IRL clade</taxon>
        <taxon>Fabeae</taxon>
        <taxon>Vicia</taxon>
    </lineage>
</organism>
<name>A0AAV0ZI09_VICFA</name>
<dbReference type="GO" id="GO:0098542">
    <property type="term" value="P:defense response to other organism"/>
    <property type="evidence" value="ECO:0007669"/>
    <property type="project" value="InterPro"/>
</dbReference>
<feature type="region of interest" description="Disordered" evidence="5">
    <location>
        <begin position="1"/>
        <end position="21"/>
    </location>
</feature>
<dbReference type="InterPro" id="IPR004864">
    <property type="entry name" value="LEA_2"/>
</dbReference>
<dbReference type="Proteomes" id="UP001157006">
    <property type="component" value="Chromosome 2"/>
</dbReference>
<evidence type="ECO:0000256" key="4">
    <source>
        <dbReference type="ARBA" id="ARBA00023136"/>
    </source>
</evidence>
<dbReference type="EMBL" id="OX451737">
    <property type="protein sequence ID" value="CAI8597501.1"/>
    <property type="molecule type" value="Genomic_DNA"/>
</dbReference>
<proteinExistence type="predicted"/>
<sequence length="242" mass="27071">MEERASPLPPPPQDSNSIPQLPDIGHGTYVVQVPKDQIYRIPPPENARIAELHRKPHTKKTNRTCCWCIVFIVVFLAIVILVGGFLSGLFPIVLTPKDPKFSIQHFLLQSKPRSQYKITIQAQNPNTNVDILYKGGEVSLSLKRQKIASGDYPTFSQANQNSTNFEVTLKSSTTKLPKEVEESKKNVKTKVRVTFSLSINVQTQMKMSLLQSGSRTYDVNCQVSVDSLAKTTKVVSQQCETK</sequence>
<dbReference type="Gene3D" id="2.60.40.1820">
    <property type="match status" value="1"/>
</dbReference>
<dbReference type="PANTHER" id="PTHR31234:SF2">
    <property type="entry name" value="OS05G0199100 PROTEIN"/>
    <property type="match status" value="1"/>
</dbReference>
<evidence type="ECO:0000256" key="2">
    <source>
        <dbReference type="ARBA" id="ARBA00022692"/>
    </source>
</evidence>
<dbReference type="GO" id="GO:0005886">
    <property type="term" value="C:plasma membrane"/>
    <property type="evidence" value="ECO:0007669"/>
    <property type="project" value="TreeGrafter"/>
</dbReference>
<protein>
    <recommendedName>
        <fullName evidence="7">Late embryogenesis abundant protein LEA-2 subgroup domain-containing protein</fullName>
    </recommendedName>
</protein>
<keyword evidence="4 6" id="KW-0472">Membrane</keyword>
<evidence type="ECO:0000256" key="1">
    <source>
        <dbReference type="ARBA" id="ARBA00004167"/>
    </source>
</evidence>
<evidence type="ECO:0000256" key="3">
    <source>
        <dbReference type="ARBA" id="ARBA00022989"/>
    </source>
</evidence>
<dbReference type="PANTHER" id="PTHR31234">
    <property type="entry name" value="LATE EMBRYOGENESIS ABUNDANT (LEA) HYDROXYPROLINE-RICH GLYCOPROTEIN FAMILY"/>
    <property type="match status" value="1"/>
</dbReference>